<dbReference type="Proteomes" id="UP001153678">
    <property type="component" value="Unassembled WGS sequence"/>
</dbReference>
<evidence type="ECO:0000313" key="2">
    <source>
        <dbReference type="Proteomes" id="UP001153678"/>
    </source>
</evidence>
<name>A0A9W4SHC3_9GLOM</name>
<gene>
    <name evidence="1" type="ORF">FWILDA_LOCUS2893</name>
</gene>
<accession>A0A9W4SHC3</accession>
<reference evidence="1" key="1">
    <citation type="submission" date="2022-08" db="EMBL/GenBank/DDBJ databases">
        <authorList>
            <person name="Kallberg Y."/>
            <person name="Tangrot J."/>
            <person name="Rosling A."/>
        </authorList>
    </citation>
    <scope>NUCLEOTIDE SEQUENCE</scope>
    <source>
        <strain evidence="1">Wild A</strain>
    </source>
</reference>
<dbReference type="OrthoDB" id="2428875at2759"/>
<protein>
    <submittedName>
        <fullName evidence="1">7866_t:CDS:1</fullName>
    </submittedName>
</protein>
<proteinExistence type="predicted"/>
<comment type="caution">
    <text evidence="1">The sequence shown here is derived from an EMBL/GenBank/DDBJ whole genome shotgun (WGS) entry which is preliminary data.</text>
</comment>
<dbReference type="EMBL" id="CAMKVN010000359">
    <property type="protein sequence ID" value="CAI2167081.1"/>
    <property type="molecule type" value="Genomic_DNA"/>
</dbReference>
<keyword evidence="2" id="KW-1185">Reference proteome</keyword>
<dbReference type="AlphaFoldDB" id="A0A9W4SHC3"/>
<organism evidence="1 2">
    <name type="scientific">Funneliformis geosporum</name>
    <dbReference type="NCBI Taxonomy" id="1117311"/>
    <lineage>
        <taxon>Eukaryota</taxon>
        <taxon>Fungi</taxon>
        <taxon>Fungi incertae sedis</taxon>
        <taxon>Mucoromycota</taxon>
        <taxon>Glomeromycotina</taxon>
        <taxon>Glomeromycetes</taxon>
        <taxon>Glomerales</taxon>
        <taxon>Glomeraceae</taxon>
        <taxon>Funneliformis</taxon>
    </lineage>
</organism>
<evidence type="ECO:0000313" key="1">
    <source>
        <dbReference type="EMBL" id="CAI2167081.1"/>
    </source>
</evidence>
<sequence>MSNIKNQPFLGVSCKREFRTCQGIKMCKFASNQIIEGIHTEVDFDNKYYKELFNQEDYNSHEFALCQFVTAYKSPCISINSIQILIVMEIQF</sequence>